<evidence type="ECO:0000313" key="11">
    <source>
        <dbReference type="EMBL" id="GID10766.1"/>
    </source>
</evidence>
<evidence type="ECO:0000256" key="7">
    <source>
        <dbReference type="ARBA" id="ARBA00022840"/>
    </source>
</evidence>
<dbReference type="SUPFAM" id="SSF55874">
    <property type="entry name" value="ATPase domain of HSP90 chaperone/DNA topoisomerase II/histidine kinase"/>
    <property type="match status" value="1"/>
</dbReference>
<evidence type="ECO:0000256" key="9">
    <source>
        <dbReference type="SAM" id="Phobius"/>
    </source>
</evidence>
<dbReference type="GO" id="GO:0000155">
    <property type="term" value="F:phosphorelay sensor kinase activity"/>
    <property type="evidence" value="ECO:0007669"/>
    <property type="project" value="InterPro"/>
</dbReference>
<feature type="domain" description="Signal transduction histidine kinase subgroup 3 dimerisation and phosphoacceptor" evidence="10">
    <location>
        <begin position="179"/>
        <end position="244"/>
    </location>
</feature>
<dbReference type="Gene3D" id="3.30.565.10">
    <property type="entry name" value="Histidine kinase-like ATPase, C-terminal domain"/>
    <property type="match status" value="1"/>
</dbReference>
<keyword evidence="9" id="KW-0812">Transmembrane</keyword>
<dbReference type="GO" id="GO:0046983">
    <property type="term" value="F:protein dimerization activity"/>
    <property type="evidence" value="ECO:0007669"/>
    <property type="project" value="InterPro"/>
</dbReference>
<comment type="caution">
    <text evidence="11">The sequence shown here is derived from an EMBL/GenBank/DDBJ whole genome shotgun (WGS) entry which is preliminary data.</text>
</comment>
<feature type="transmembrane region" description="Helical" evidence="9">
    <location>
        <begin position="16"/>
        <end position="35"/>
    </location>
</feature>
<keyword evidence="9" id="KW-1133">Transmembrane helix</keyword>
<keyword evidence="7" id="KW-0067">ATP-binding</keyword>
<dbReference type="InterPro" id="IPR036890">
    <property type="entry name" value="HATPase_C_sf"/>
</dbReference>
<evidence type="ECO:0000256" key="4">
    <source>
        <dbReference type="ARBA" id="ARBA00022679"/>
    </source>
</evidence>
<feature type="transmembrane region" description="Helical" evidence="9">
    <location>
        <begin position="72"/>
        <end position="94"/>
    </location>
</feature>
<feature type="transmembrane region" description="Helical" evidence="9">
    <location>
        <begin position="101"/>
        <end position="121"/>
    </location>
</feature>
<keyword evidence="9" id="KW-0472">Membrane</keyword>
<organism evidence="11 12">
    <name type="scientific">Actinocatenispora rupis</name>
    <dbReference type="NCBI Taxonomy" id="519421"/>
    <lineage>
        <taxon>Bacteria</taxon>
        <taxon>Bacillati</taxon>
        <taxon>Actinomycetota</taxon>
        <taxon>Actinomycetes</taxon>
        <taxon>Micromonosporales</taxon>
        <taxon>Micromonosporaceae</taxon>
        <taxon>Actinocatenispora</taxon>
    </lineage>
</organism>
<keyword evidence="5" id="KW-0547">Nucleotide-binding</keyword>
<sequence>MDIRTAVRGLVGGARWPWWSELLVLGAVLAISLNWHAGVDSRIPGRYAGLVVTVVAVAALAVRRRWPLPVAVLALAAYGTDGLWWPLLVALLAVAVRCHPVVSLAFGVAATLAVTLLPGWPDASGPPLVQFSVAPLLLAPLGFGLALRNRQMLVASLAREVTALRTERELRAEQARLAERARIAREMHDVVAHRLSLLALHTGVLALRADDVPPPVAERLTVIRRTSAQALDELRELLGALRGPESPWQPTPTDLDALFAEARAAGTDLTVRVAPSDGLPTAVRLAAYRIVQECLTNARRHAPGAPVSVGMSRTDRDLTIAVTNPVESTVDTDRTGYGLVGLAERVDALDGTLDAGPHGGEFRVRATLPLRPEPTP</sequence>
<keyword evidence="12" id="KW-1185">Reference proteome</keyword>
<evidence type="ECO:0000259" key="10">
    <source>
        <dbReference type="Pfam" id="PF07730"/>
    </source>
</evidence>
<dbReference type="GO" id="GO:0005524">
    <property type="term" value="F:ATP binding"/>
    <property type="evidence" value="ECO:0007669"/>
    <property type="project" value="UniProtKB-KW"/>
</dbReference>
<name>A0A8J3IVK9_9ACTN</name>
<evidence type="ECO:0000256" key="8">
    <source>
        <dbReference type="ARBA" id="ARBA00023012"/>
    </source>
</evidence>
<evidence type="ECO:0000256" key="6">
    <source>
        <dbReference type="ARBA" id="ARBA00022777"/>
    </source>
</evidence>
<dbReference type="PANTHER" id="PTHR24421">
    <property type="entry name" value="NITRATE/NITRITE SENSOR PROTEIN NARX-RELATED"/>
    <property type="match status" value="1"/>
</dbReference>
<feature type="transmembrane region" description="Helical" evidence="9">
    <location>
        <begin position="127"/>
        <end position="147"/>
    </location>
</feature>
<reference evidence="11" key="1">
    <citation type="submission" date="2021-01" db="EMBL/GenBank/DDBJ databases">
        <title>Whole genome shotgun sequence of Actinocatenispora rupis NBRC 107355.</title>
        <authorList>
            <person name="Komaki H."/>
            <person name="Tamura T."/>
        </authorList>
    </citation>
    <scope>NUCLEOTIDE SEQUENCE</scope>
    <source>
        <strain evidence="11">NBRC 107355</strain>
    </source>
</reference>
<feature type="transmembrane region" description="Helical" evidence="9">
    <location>
        <begin position="47"/>
        <end position="66"/>
    </location>
</feature>
<gene>
    <name evidence="11" type="ORF">Aru02nite_16550</name>
</gene>
<dbReference type="Pfam" id="PF07730">
    <property type="entry name" value="HisKA_3"/>
    <property type="match status" value="1"/>
</dbReference>
<dbReference type="GO" id="GO:0016020">
    <property type="term" value="C:membrane"/>
    <property type="evidence" value="ECO:0007669"/>
    <property type="project" value="InterPro"/>
</dbReference>
<dbReference type="RefSeq" id="WP_203656271.1">
    <property type="nucleotide sequence ID" value="NZ_BAAAZM010000004.1"/>
</dbReference>
<proteinExistence type="predicted"/>
<evidence type="ECO:0000256" key="2">
    <source>
        <dbReference type="ARBA" id="ARBA00012438"/>
    </source>
</evidence>
<keyword evidence="4" id="KW-0808">Transferase</keyword>
<keyword evidence="3" id="KW-0597">Phosphoprotein</keyword>
<dbReference type="EC" id="2.7.13.3" evidence="2"/>
<dbReference type="CDD" id="cd16917">
    <property type="entry name" value="HATPase_UhpB-NarQ-NarX-like"/>
    <property type="match status" value="1"/>
</dbReference>
<evidence type="ECO:0000256" key="3">
    <source>
        <dbReference type="ARBA" id="ARBA00022553"/>
    </source>
</evidence>
<evidence type="ECO:0000256" key="5">
    <source>
        <dbReference type="ARBA" id="ARBA00022741"/>
    </source>
</evidence>
<protein>
    <recommendedName>
        <fullName evidence="2">histidine kinase</fullName>
        <ecNumber evidence="2">2.7.13.3</ecNumber>
    </recommendedName>
</protein>
<dbReference type="InterPro" id="IPR050482">
    <property type="entry name" value="Sensor_HK_TwoCompSys"/>
</dbReference>
<dbReference type="Gene3D" id="1.20.5.1930">
    <property type="match status" value="1"/>
</dbReference>
<accession>A0A8J3IVK9</accession>
<evidence type="ECO:0000256" key="1">
    <source>
        <dbReference type="ARBA" id="ARBA00000085"/>
    </source>
</evidence>
<dbReference type="Proteomes" id="UP000612808">
    <property type="component" value="Unassembled WGS sequence"/>
</dbReference>
<comment type="catalytic activity">
    <reaction evidence="1">
        <text>ATP + protein L-histidine = ADP + protein N-phospho-L-histidine.</text>
        <dbReference type="EC" id="2.7.13.3"/>
    </reaction>
</comment>
<dbReference type="EMBL" id="BOMB01000010">
    <property type="protein sequence ID" value="GID10766.1"/>
    <property type="molecule type" value="Genomic_DNA"/>
</dbReference>
<dbReference type="AlphaFoldDB" id="A0A8J3IVK9"/>
<dbReference type="PANTHER" id="PTHR24421:SF10">
    <property type="entry name" value="NITRATE_NITRITE SENSOR PROTEIN NARQ"/>
    <property type="match status" value="1"/>
</dbReference>
<keyword evidence="8" id="KW-0902">Two-component regulatory system</keyword>
<evidence type="ECO:0000313" key="12">
    <source>
        <dbReference type="Proteomes" id="UP000612808"/>
    </source>
</evidence>
<dbReference type="InterPro" id="IPR011712">
    <property type="entry name" value="Sig_transdc_His_kin_sub3_dim/P"/>
</dbReference>
<keyword evidence="6" id="KW-0418">Kinase</keyword>